<comment type="subcellular location">
    <subcellularLocation>
        <location evidence="1">Membrane</location>
    </subcellularLocation>
</comment>
<dbReference type="InterPro" id="IPR050810">
    <property type="entry name" value="Bact_Secretion_Sys_Channel"/>
</dbReference>
<dbReference type="PANTHER" id="PTHR30332">
    <property type="entry name" value="PROBABLE GENERAL SECRETION PATHWAY PROTEIN D"/>
    <property type="match status" value="1"/>
</dbReference>
<accession>A0ABP9W2I0</accession>
<feature type="compositionally biased region" description="Acidic residues" evidence="4">
    <location>
        <begin position="582"/>
        <end position="592"/>
    </location>
</feature>
<feature type="signal peptide" evidence="5">
    <location>
        <begin position="1"/>
        <end position="23"/>
    </location>
</feature>
<feature type="domain" description="NolW-like" evidence="6">
    <location>
        <begin position="272"/>
        <end position="363"/>
    </location>
</feature>
<dbReference type="InterPro" id="IPR038591">
    <property type="entry name" value="NolW-like_sf"/>
</dbReference>
<evidence type="ECO:0000313" key="8">
    <source>
        <dbReference type="Proteomes" id="UP001416858"/>
    </source>
</evidence>
<dbReference type="InterPro" id="IPR005644">
    <property type="entry name" value="NolW-like"/>
</dbReference>
<evidence type="ECO:0000313" key="7">
    <source>
        <dbReference type="EMBL" id="GAA5510113.1"/>
    </source>
</evidence>
<keyword evidence="8" id="KW-1185">Reference proteome</keyword>
<feature type="domain" description="NolW-like" evidence="6">
    <location>
        <begin position="375"/>
        <end position="434"/>
    </location>
</feature>
<evidence type="ECO:0000256" key="5">
    <source>
        <dbReference type="SAM" id="SignalP"/>
    </source>
</evidence>
<gene>
    <name evidence="7" type="primary">sctC_7</name>
    <name evidence="7" type="ORF">Rcae01_05619</name>
</gene>
<evidence type="ECO:0000256" key="4">
    <source>
        <dbReference type="SAM" id="MobiDB-lite"/>
    </source>
</evidence>
<comment type="caution">
    <text evidence="7">The sequence shown here is derived from an EMBL/GenBank/DDBJ whole genome shotgun (WGS) entry which is preliminary data.</text>
</comment>
<feature type="compositionally biased region" description="Basic and acidic residues" evidence="4">
    <location>
        <begin position="38"/>
        <end position="64"/>
    </location>
</feature>
<feature type="compositionally biased region" description="Gly residues" evidence="4">
    <location>
        <begin position="840"/>
        <end position="850"/>
    </location>
</feature>
<feature type="region of interest" description="Disordered" evidence="4">
    <location>
        <begin position="834"/>
        <end position="878"/>
    </location>
</feature>
<evidence type="ECO:0000259" key="6">
    <source>
        <dbReference type="Pfam" id="PF03958"/>
    </source>
</evidence>
<keyword evidence="2 5" id="KW-0732">Signal</keyword>
<feature type="region of interest" description="Disordered" evidence="4">
    <location>
        <begin position="563"/>
        <end position="639"/>
    </location>
</feature>
<dbReference type="Gene3D" id="3.30.1370.120">
    <property type="match status" value="4"/>
</dbReference>
<dbReference type="PANTHER" id="PTHR30332:SF24">
    <property type="entry name" value="SECRETIN GSPD-RELATED"/>
    <property type="match status" value="1"/>
</dbReference>
<keyword evidence="3" id="KW-0472">Membrane</keyword>
<evidence type="ECO:0000256" key="1">
    <source>
        <dbReference type="ARBA" id="ARBA00004370"/>
    </source>
</evidence>
<protein>
    <submittedName>
        <fullName evidence="7">Type 3 secretion system secretin</fullName>
    </submittedName>
</protein>
<feature type="chain" id="PRO_5045943563" evidence="5">
    <location>
        <begin position="24"/>
        <end position="971"/>
    </location>
</feature>
<proteinExistence type="predicted"/>
<sequence length="971" mass="107723">MPSQSLPLLAILCLLNLVIAADAFSDDARPATPGKPPETTEEKKDGKSVESKDSKPKVIRRDQLPETQAVPEADPSDASDGKMPMVIAANPDELKATVGEDGRVAFQFRNQPWVELVQWLAEISNQPLDWLELPGDRVNLSSPGRYTVAETRDLFNRYLLARGYAILELDGGLTVAKTETINPAIVPRVTTEELQDLLPHSFVRVSLDVQWLSAEKLAEELKPMISSNGRITSLSTTNRIEVMDAAINVQQVARLLSEESNNASREALAPEFKLRYLPAEEAKRMLEQFLGVEKKSEAPMSPQQMQMMQQMRQQNGGKPPTPEKKVEISIVANTRQNSVIIRAPNDRVVIAGEFIKRIDVPSSSLASLSDVQSRVEVFRLASIDPEKLVEIIGEMNVLEPATRIRVDKENGALIVSGSAADRFIIQSLIERLDGSGRNFHVLQLRRLDAGEVAESITFLMGKKKDDDSSRSRSRYSYYGYGFGQSEEDKKPKDEFRVAANNRYRQVLLWANELEMEEVRSLLIKLGELPPPGGSDRMLRVIDASASPETFEYLRRLQKQWSQLSPNPLELPTEDQFRNSQEQDSDESSDEQSDPTKEQPETDAESDNVAADRNPFASDSMTLVQAPTRPESNPPVVRSRAEFDRMFPDADEAKKESGNGKPPQPIRIEFDKSGNLVLMSPDTKALDQLENLMLQIAPPKRPYQVFKIKHSSAYWMRLNLEDYFADDEDTEDESDSFFRWYWGGDDSDKKEEPTGLGKGAKLKFVDDVDTNTLVVSGATAEQLRTIEELIELWDVEEPANKRKSRYTKLVSIKYGKADRIAETVKEAYRDLLSSNDKTFQGGKGQPGGRGGENGDKQKASKSLDGGGSGLVETEGGQDGGGADFSFKGKLSMGVDLVGNTLIVSAEGEPLLNLVCEMIDKLDQAAKPSGEVQVVKLSGDLSTESVQNALRAFGVQQEKRERRGQPNGAAVNE</sequence>
<organism evidence="7 8">
    <name type="scientific">Novipirellula caenicola</name>
    <dbReference type="NCBI Taxonomy" id="1536901"/>
    <lineage>
        <taxon>Bacteria</taxon>
        <taxon>Pseudomonadati</taxon>
        <taxon>Planctomycetota</taxon>
        <taxon>Planctomycetia</taxon>
        <taxon>Pirellulales</taxon>
        <taxon>Pirellulaceae</taxon>
        <taxon>Novipirellula</taxon>
    </lineage>
</organism>
<feature type="region of interest" description="Disordered" evidence="4">
    <location>
        <begin position="26"/>
        <end position="84"/>
    </location>
</feature>
<dbReference type="Proteomes" id="UP001416858">
    <property type="component" value="Unassembled WGS sequence"/>
</dbReference>
<reference evidence="7 8" key="1">
    <citation type="submission" date="2024-02" db="EMBL/GenBank/DDBJ databases">
        <title>Rhodopirellula caenicola NBRC 110016.</title>
        <authorList>
            <person name="Ichikawa N."/>
            <person name="Katano-Makiyama Y."/>
            <person name="Hidaka K."/>
        </authorList>
    </citation>
    <scope>NUCLEOTIDE SEQUENCE [LARGE SCALE GENOMIC DNA]</scope>
    <source>
        <strain evidence="7 8">NBRC 110016</strain>
    </source>
</reference>
<name>A0ABP9W2I0_9BACT</name>
<evidence type="ECO:0000256" key="2">
    <source>
        <dbReference type="ARBA" id="ARBA00022729"/>
    </source>
</evidence>
<feature type="region of interest" description="Disordered" evidence="4">
    <location>
        <begin position="951"/>
        <end position="971"/>
    </location>
</feature>
<evidence type="ECO:0000256" key="3">
    <source>
        <dbReference type="ARBA" id="ARBA00023136"/>
    </source>
</evidence>
<dbReference type="EMBL" id="BAABRO010000019">
    <property type="protein sequence ID" value="GAA5510113.1"/>
    <property type="molecule type" value="Genomic_DNA"/>
</dbReference>
<dbReference type="Pfam" id="PF03958">
    <property type="entry name" value="Secretin_N"/>
    <property type="match status" value="2"/>
</dbReference>